<comment type="caution">
    <text evidence="2">The sequence shown here is derived from an EMBL/GenBank/DDBJ whole genome shotgun (WGS) entry which is preliminary data.</text>
</comment>
<accession>A0A3P3RNY1</accession>
<keyword evidence="1" id="KW-1133">Transmembrane helix</keyword>
<evidence type="ECO:0000313" key="2">
    <source>
        <dbReference type="EMBL" id="RRJ34083.1"/>
    </source>
</evidence>
<dbReference type="AlphaFoldDB" id="A0A3P3RNY1"/>
<keyword evidence="1" id="KW-0472">Membrane</keyword>
<feature type="transmembrane region" description="Helical" evidence="1">
    <location>
        <begin position="29"/>
        <end position="53"/>
    </location>
</feature>
<evidence type="ECO:0000313" key="3">
    <source>
        <dbReference type="Proteomes" id="UP000282322"/>
    </source>
</evidence>
<feature type="transmembrane region" description="Helical" evidence="1">
    <location>
        <begin position="65"/>
        <end position="86"/>
    </location>
</feature>
<organism evidence="2 3">
    <name type="scientific">Halocatena pleomorpha</name>
    <dbReference type="NCBI Taxonomy" id="1785090"/>
    <lineage>
        <taxon>Archaea</taxon>
        <taxon>Methanobacteriati</taxon>
        <taxon>Methanobacteriota</taxon>
        <taxon>Stenosarchaea group</taxon>
        <taxon>Halobacteria</taxon>
        <taxon>Halobacteriales</taxon>
        <taxon>Natronomonadaceae</taxon>
        <taxon>Halocatena</taxon>
    </lineage>
</organism>
<name>A0A3P3RNY1_9EURY</name>
<feature type="transmembrane region" description="Helical" evidence="1">
    <location>
        <begin position="98"/>
        <end position="119"/>
    </location>
</feature>
<dbReference type="Proteomes" id="UP000282322">
    <property type="component" value="Unassembled WGS sequence"/>
</dbReference>
<sequence>MGNENKINPVSRVIRAVSGFGNTTTKRTLMMAITAAAANFVVGLASCAGYLFVNQLPFGLTPGCPIYLGYTAIGVGVLGAITSNVYHSIPGATASRKVLALVLLSLPIYISGTFLPIVRPITEPAGIGVNMLYYLLSGVVVMGVVVYMYQTHE</sequence>
<keyword evidence="1" id="KW-0812">Transmembrane</keyword>
<keyword evidence="3" id="KW-1185">Reference proteome</keyword>
<gene>
    <name evidence="2" type="ORF">EIK79_00880</name>
</gene>
<proteinExistence type="predicted"/>
<protein>
    <submittedName>
        <fullName evidence="2">Uncharacterized protein</fullName>
    </submittedName>
</protein>
<reference evidence="2 3" key="1">
    <citation type="submission" date="2018-11" db="EMBL/GenBank/DDBJ databases">
        <title>Taxonoimc description of Halomarina strain SPP-AMP-1.</title>
        <authorList>
            <person name="Pal Y."/>
            <person name="Srinivasana K."/>
            <person name="Verma A."/>
            <person name="Kumar P."/>
        </authorList>
    </citation>
    <scope>NUCLEOTIDE SEQUENCE [LARGE SCALE GENOMIC DNA]</scope>
    <source>
        <strain evidence="2 3">SPP-AMP-1</strain>
    </source>
</reference>
<evidence type="ECO:0000256" key="1">
    <source>
        <dbReference type="SAM" id="Phobius"/>
    </source>
</evidence>
<feature type="transmembrane region" description="Helical" evidence="1">
    <location>
        <begin position="131"/>
        <end position="149"/>
    </location>
</feature>
<dbReference type="EMBL" id="RRCH01000002">
    <property type="protein sequence ID" value="RRJ34083.1"/>
    <property type="molecule type" value="Genomic_DNA"/>
</dbReference>